<keyword evidence="2" id="KW-1185">Reference proteome</keyword>
<comment type="caution">
    <text evidence="1">The sequence shown here is derived from an EMBL/GenBank/DDBJ whole genome shotgun (WGS) entry which is preliminary data.</text>
</comment>
<dbReference type="RefSeq" id="WP_250579367.1">
    <property type="nucleotide sequence ID" value="NZ_JAMLJN010000001.1"/>
</dbReference>
<proteinExistence type="predicted"/>
<reference evidence="1 2" key="1">
    <citation type="submission" date="2022-05" db="EMBL/GenBank/DDBJ databases">
        <title>Flavobacterium sp., isolated from activated sludge.</title>
        <authorList>
            <person name="Ran Q."/>
        </authorList>
    </citation>
    <scope>NUCLEOTIDE SEQUENCE [LARGE SCALE GENOMIC DNA]</scope>
    <source>
        <strain evidence="1 2">HXWNR69</strain>
    </source>
</reference>
<evidence type="ECO:0000313" key="2">
    <source>
        <dbReference type="Proteomes" id="UP001203342"/>
    </source>
</evidence>
<accession>A0ABT0TD18</accession>
<dbReference type="Pfam" id="PF24716">
    <property type="entry name" value="WapI"/>
    <property type="match status" value="1"/>
</dbReference>
<dbReference type="Proteomes" id="UP001203342">
    <property type="component" value="Unassembled WGS sequence"/>
</dbReference>
<evidence type="ECO:0000313" key="1">
    <source>
        <dbReference type="EMBL" id="MCL9768862.1"/>
    </source>
</evidence>
<dbReference type="EMBL" id="JAMLJN010000001">
    <property type="protein sequence ID" value="MCL9768862.1"/>
    <property type="molecule type" value="Genomic_DNA"/>
</dbReference>
<name>A0ABT0TD18_9FLAO</name>
<protein>
    <submittedName>
        <fullName evidence="1">Uncharacterized protein</fullName>
    </submittedName>
</protein>
<organism evidence="1 2">
    <name type="scientific">Flavobacterium fragile</name>
    <dbReference type="NCBI Taxonomy" id="2949085"/>
    <lineage>
        <taxon>Bacteria</taxon>
        <taxon>Pseudomonadati</taxon>
        <taxon>Bacteroidota</taxon>
        <taxon>Flavobacteriia</taxon>
        <taxon>Flavobacteriales</taxon>
        <taxon>Flavobacteriaceae</taxon>
        <taxon>Flavobacterium</taxon>
    </lineage>
</organism>
<sequence>MVLKQQSVRFELRILDYQFLVSNFIDDLNWLNIEILAEDNFYSWKAKGAFLRTDELVELLNWFEQLYLNHETINEKLFFLENEISFEYYKELRQISVNLDFNFHPKKEKYVYGQDYEYKLFFELNKLNLEKILLSLRTLILKFPNKDEKGDS</sequence>
<dbReference type="InterPro" id="IPR056510">
    <property type="entry name" value="WapI"/>
</dbReference>
<gene>
    <name evidence="1" type="ORF">NAT47_00355</name>
</gene>